<keyword evidence="3" id="KW-1185">Reference proteome</keyword>
<gene>
    <name evidence="2" type="ORF">C2845_PM05G12050</name>
</gene>
<name>A0A3L6SXK6_PANMI</name>
<feature type="compositionally biased region" description="Low complexity" evidence="1">
    <location>
        <begin position="1"/>
        <end position="14"/>
    </location>
</feature>
<evidence type="ECO:0000256" key="1">
    <source>
        <dbReference type="SAM" id="MobiDB-lite"/>
    </source>
</evidence>
<evidence type="ECO:0000313" key="2">
    <source>
        <dbReference type="EMBL" id="RLN28295.1"/>
    </source>
</evidence>
<dbReference type="AlphaFoldDB" id="A0A3L6SXK6"/>
<proteinExistence type="predicted"/>
<accession>A0A3L6SXK6</accession>
<reference evidence="3" key="1">
    <citation type="journal article" date="2019" name="Nat. Commun.">
        <title>The genome of broomcorn millet.</title>
        <authorList>
            <person name="Zou C."/>
            <person name="Miki D."/>
            <person name="Li D."/>
            <person name="Tang Q."/>
            <person name="Xiao L."/>
            <person name="Rajput S."/>
            <person name="Deng P."/>
            <person name="Jia W."/>
            <person name="Huang R."/>
            <person name="Zhang M."/>
            <person name="Sun Y."/>
            <person name="Hu J."/>
            <person name="Fu X."/>
            <person name="Schnable P.S."/>
            <person name="Li F."/>
            <person name="Zhang H."/>
            <person name="Feng B."/>
            <person name="Zhu X."/>
            <person name="Liu R."/>
            <person name="Schnable J.C."/>
            <person name="Zhu J.-K."/>
            <person name="Zhang H."/>
        </authorList>
    </citation>
    <scope>NUCLEOTIDE SEQUENCE [LARGE SCALE GENOMIC DNA]</scope>
</reference>
<dbReference type="EMBL" id="PQIB02000003">
    <property type="protein sequence ID" value="RLN28295.1"/>
    <property type="molecule type" value="Genomic_DNA"/>
</dbReference>
<comment type="caution">
    <text evidence="2">The sequence shown here is derived from an EMBL/GenBank/DDBJ whole genome shotgun (WGS) entry which is preliminary data.</text>
</comment>
<dbReference type="Proteomes" id="UP000275267">
    <property type="component" value="Unassembled WGS sequence"/>
</dbReference>
<feature type="region of interest" description="Disordered" evidence="1">
    <location>
        <begin position="1"/>
        <end position="20"/>
    </location>
</feature>
<protein>
    <submittedName>
        <fullName evidence="2">Uncharacterized protein</fullName>
    </submittedName>
</protein>
<sequence length="77" mass="8247">MIRWGKNPAPATGAAGAGAAGEVAVEKVPKIEVHNLVSRPSVYGLSRAPRGGGAEGDDINKKAEEFIKQRKLWFHRP</sequence>
<organism evidence="2 3">
    <name type="scientific">Panicum miliaceum</name>
    <name type="common">Proso millet</name>
    <name type="synonym">Broomcorn millet</name>
    <dbReference type="NCBI Taxonomy" id="4540"/>
    <lineage>
        <taxon>Eukaryota</taxon>
        <taxon>Viridiplantae</taxon>
        <taxon>Streptophyta</taxon>
        <taxon>Embryophyta</taxon>
        <taxon>Tracheophyta</taxon>
        <taxon>Spermatophyta</taxon>
        <taxon>Magnoliopsida</taxon>
        <taxon>Liliopsida</taxon>
        <taxon>Poales</taxon>
        <taxon>Poaceae</taxon>
        <taxon>PACMAD clade</taxon>
        <taxon>Panicoideae</taxon>
        <taxon>Panicodae</taxon>
        <taxon>Paniceae</taxon>
        <taxon>Panicinae</taxon>
        <taxon>Panicum</taxon>
        <taxon>Panicum sect. Panicum</taxon>
    </lineage>
</organism>
<evidence type="ECO:0000313" key="3">
    <source>
        <dbReference type="Proteomes" id="UP000275267"/>
    </source>
</evidence>